<comment type="caution">
    <text evidence="2">The sequence shown here is derived from an EMBL/GenBank/DDBJ whole genome shotgun (WGS) entry which is preliminary data.</text>
</comment>
<sequence>MIKLYADYHTHTVYSHGKGNIMENVEAAVEKGLKEICISDHGPGHFSYGVKHSSFKEMREEIDVINKKVTGIKVLLGVEANLTSMDGDIDIREEDKKYLDILLMGYHTAVIPKSIRDAKGLYFDNLWAKISPSVHRKARLNNTRAMINAINKHHIDIITHPGLNITIDTVELAEAAAKSGTALEINSSHGFLTVEYVKAAMKQGVNFVINSDAHNPRDIGNFTKGIQTAQEAGLPVDRIINAVKDWE</sequence>
<dbReference type="InterPro" id="IPR050243">
    <property type="entry name" value="PHP_phosphatase"/>
</dbReference>
<dbReference type="Pfam" id="PF02811">
    <property type="entry name" value="PHP"/>
    <property type="match status" value="1"/>
</dbReference>
<evidence type="ECO:0000313" key="3">
    <source>
        <dbReference type="Proteomes" id="UP000050326"/>
    </source>
</evidence>
<keyword evidence="2" id="KW-0378">Hydrolase</keyword>
<dbReference type="SUPFAM" id="SSF89550">
    <property type="entry name" value="PHP domain-like"/>
    <property type="match status" value="1"/>
</dbReference>
<keyword evidence="3" id="KW-1185">Reference proteome</keyword>
<dbReference type="SMART" id="SM00481">
    <property type="entry name" value="POLIIIAc"/>
    <property type="match status" value="1"/>
</dbReference>
<dbReference type="GO" id="GO:0005829">
    <property type="term" value="C:cytosol"/>
    <property type="evidence" value="ECO:0007669"/>
    <property type="project" value="TreeGrafter"/>
</dbReference>
<dbReference type="PATRIC" id="fig|36849.3.peg.3041"/>
<feature type="domain" description="Polymerase/histidinol phosphatase N-terminal" evidence="1">
    <location>
        <begin position="6"/>
        <end position="84"/>
    </location>
</feature>
<gene>
    <name evidence="2" type="primary">polX_2</name>
    <name evidence="2" type="ORF">OXPF_28760</name>
</gene>
<name>A0A0P8Y9E5_9CLOT</name>
<evidence type="ECO:0000259" key="1">
    <source>
        <dbReference type="SMART" id="SM00481"/>
    </source>
</evidence>
<dbReference type="InterPro" id="IPR003141">
    <property type="entry name" value="Pol/His_phosphatase_N"/>
</dbReference>
<dbReference type="InterPro" id="IPR004013">
    <property type="entry name" value="PHP_dom"/>
</dbReference>
<keyword evidence="2" id="KW-0269">Exonuclease</keyword>
<dbReference type="EMBL" id="LKET01000039">
    <property type="protein sequence ID" value="KPU43435.1"/>
    <property type="molecule type" value="Genomic_DNA"/>
</dbReference>
<evidence type="ECO:0000313" key="2">
    <source>
        <dbReference type="EMBL" id="KPU43435.1"/>
    </source>
</evidence>
<reference evidence="2 3" key="1">
    <citation type="submission" date="2015-09" db="EMBL/GenBank/DDBJ databases">
        <title>Genome sequence of Oxobacter pfennigii DSM 3222.</title>
        <authorList>
            <person name="Poehlein A."/>
            <person name="Bengelsdorf F.R."/>
            <person name="Schiel-Bengelsdorf B."/>
            <person name="Duerre P."/>
            <person name="Daniel R."/>
        </authorList>
    </citation>
    <scope>NUCLEOTIDE SEQUENCE [LARGE SCALE GENOMIC DNA]</scope>
    <source>
        <strain evidence="2 3">DSM 3222</strain>
    </source>
</reference>
<dbReference type="STRING" id="36849.OXPF_28760"/>
<proteinExistence type="predicted"/>
<dbReference type="AlphaFoldDB" id="A0A0P8Y9E5"/>
<dbReference type="GO" id="GO:0008270">
    <property type="term" value="F:zinc ion binding"/>
    <property type="evidence" value="ECO:0007669"/>
    <property type="project" value="TreeGrafter"/>
</dbReference>
<dbReference type="GO" id="GO:0042578">
    <property type="term" value="F:phosphoric ester hydrolase activity"/>
    <property type="evidence" value="ECO:0007669"/>
    <property type="project" value="TreeGrafter"/>
</dbReference>
<dbReference type="InterPro" id="IPR016195">
    <property type="entry name" value="Pol/histidinol_Pase-like"/>
</dbReference>
<keyword evidence="2" id="KW-0540">Nuclease</keyword>
<dbReference type="Gene3D" id="3.20.20.140">
    <property type="entry name" value="Metal-dependent hydrolases"/>
    <property type="match status" value="1"/>
</dbReference>
<dbReference type="Proteomes" id="UP000050326">
    <property type="component" value="Unassembled WGS sequence"/>
</dbReference>
<dbReference type="PANTHER" id="PTHR36928">
    <property type="entry name" value="PHOSPHATASE YCDX-RELATED"/>
    <property type="match status" value="1"/>
</dbReference>
<dbReference type="PANTHER" id="PTHR36928:SF1">
    <property type="entry name" value="PHOSPHATASE YCDX-RELATED"/>
    <property type="match status" value="1"/>
</dbReference>
<dbReference type="RefSeq" id="WP_242854413.1">
    <property type="nucleotide sequence ID" value="NZ_LKET01000039.1"/>
</dbReference>
<organism evidence="2 3">
    <name type="scientific">Oxobacter pfennigii</name>
    <dbReference type="NCBI Taxonomy" id="36849"/>
    <lineage>
        <taxon>Bacteria</taxon>
        <taxon>Bacillati</taxon>
        <taxon>Bacillota</taxon>
        <taxon>Clostridia</taxon>
        <taxon>Eubacteriales</taxon>
        <taxon>Clostridiaceae</taxon>
        <taxon>Oxobacter</taxon>
    </lineage>
</organism>
<dbReference type="GO" id="GO:0004527">
    <property type="term" value="F:exonuclease activity"/>
    <property type="evidence" value="ECO:0007669"/>
    <property type="project" value="UniProtKB-KW"/>
</dbReference>
<accession>A0A0P8Y9E5</accession>
<protein>
    <submittedName>
        <fullName evidence="2">DNA polymerase/3'-5' exonuclease PolX</fullName>
    </submittedName>
</protein>